<evidence type="ECO:0000313" key="4">
    <source>
        <dbReference type="Proteomes" id="UP001642360"/>
    </source>
</evidence>
<dbReference type="EMBL" id="CAUOFW020003302">
    <property type="protein sequence ID" value="CAK9159120.1"/>
    <property type="molecule type" value="Genomic_DNA"/>
</dbReference>
<accession>A0ABC8STF1</accession>
<sequence>MPLNVSPLISATNVRAPMPLNVSPLISAIFCGLLLILMMYGVPNMKTDKVDVVQRRVNLMEKEGVNFVVYVNVGKDPFYSLDRLRQENDAIVLADLPVPGRELTGVHFDMEFLHANTKSLLDSNHQDGKYISAKGKKVVVIGGGDTGTDCIGTSIRHSCSSIVNLELLPEPPRTRAPGNPWPQWPRIFRIDYGHQEAAAKFGKDPKSYEVLTKRFVGDENGVVKGLEVVHVHWEKDARGKFQFKEVEGSEEMIEADLVLLAMGFLGPESVSILNYYHIMDDISGVNYFETRKATGWLEDLLSNFCTLKY</sequence>
<dbReference type="PANTHER" id="PTHR43100">
    <property type="entry name" value="GLUTAMATE SYNTHASE [NADPH] SMALL CHAIN"/>
    <property type="match status" value="1"/>
</dbReference>
<name>A0ABC8STF1_9AQUA</name>
<dbReference type="Gene3D" id="3.50.50.60">
    <property type="entry name" value="FAD/NAD(P)-binding domain"/>
    <property type="match status" value="1"/>
</dbReference>
<keyword evidence="1" id="KW-0472">Membrane</keyword>
<keyword evidence="1" id="KW-0812">Transmembrane</keyword>
<dbReference type="EMBL" id="CAUOFW020004973">
    <property type="protein sequence ID" value="CAK9167972.1"/>
    <property type="molecule type" value="Genomic_DNA"/>
</dbReference>
<dbReference type="Proteomes" id="UP001642360">
    <property type="component" value="Unassembled WGS sequence"/>
</dbReference>
<dbReference type="AlphaFoldDB" id="A0ABC8STF1"/>
<evidence type="ECO:0008006" key="5">
    <source>
        <dbReference type="Google" id="ProtNLM"/>
    </source>
</evidence>
<keyword evidence="4" id="KW-1185">Reference proteome</keyword>
<evidence type="ECO:0000313" key="3">
    <source>
        <dbReference type="EMBL" id="CAK9167972.1"/>
    </source>
</evidence>
<protein>
    <recommendedName>
        <fullName evidence="5">FAD/NAD(P)-binding domain-containing protein</fullName>
    </recommendedName>
</protein>
<dbReference type="InterPro" id="IPR051394">
    <property type="entry name" value="Glutamate_Synthase"/>
</dbReference>
<keyword evidence="1" id="KW-1133">Transmembrane helix</keyword>
<dbReference type="FunFam" id="3.50.50.60:FF:000022">
    <property type="entry name" value="Glutamate synthase [NADH], amyloplastic"/>
    <property type="match status" value="1"/>
</dbReference>
<proteinExistence type="predicted"/>
<dbReference type="InterPro" id="IPR036188">
    <property type="entry name" value="FAD/NAD-bd_sf"/>
</dbReference>
<feature type="transmembrane region" description="Helical" evidence="1">
    <location>
        <begin position="20"/>
        <end position="40"/>
    </location>
</feature>
<evidence type="ECO:0000313" key="2">
    <source>
        <dbReference type="EMBL" id="CAK9159120.1"/>
    </source>
</evidence>
<reference evidence="2 4" key="1">
    <citation type="submission" date="2024-02" db="EMBL/GenBank/DDBJ databases">
        <authorList>
            <person name="Vignale AGUSTIN F."/>
            <person name="Sosa J E."/>
            <person name="Modenutti C."/>
        </authorList>
    </citation>
    <scope>NUCLEOTIDE SEQUENCE [LARGE SCALE GENOMIC DNA]</scope>
</reference>
<evidence type="ECO:0000256" key="1">
    <source>
        <dbReference type="SAM" id="Phobius"/>
    </source>
</evidence>
<gene>
    <name evidence="2" type="ORF">ILEXP_LOCUS27798</name>
    <name evidence="3" type="ORF">ILEXP_LOCUS37291</name>
</gene>
<comment type="caution">
    <text evidence="2">The sequence shown here is derived from an EMBL/GenBank/DDBJ whole genome shotgun (WGS) entry which is preliminary data.</text>
</comment>
<organism evidence="2 4">
    <name type="scientific">Ilex paraguariensis</name>
    <name type="common">yerba mate</name>
    <dbReference type="NCBI Taxonomy" id="185542"/>
    <lineage>
        <taxon>Eukaryota</taxon>
        <taxon>Viridiplantae</taxon>
        <taxon>Streptophyta</taxon>
        <taxon>Embryophyta</taxon>
        <taxon>Tracheophyta</taxon>
        <taxon>Spermatophyta</taxon>
        <taxon>Magnoliopsida</taxon>
        <taxon>eudicotyledons</taxon>
        <taxon>Gunneridae</taxon>
        <taxon>Pentapetalae</taxon>
        <taxon>asterids</taxon>
        <taxon>campanulids</taxon>
        <taxon>Aquifoliales</taxon>
        <taxon>Aquifoliaceae</taxon>
        <taxon>Ilex</taxon>
    </lineage>
</organism>
<dbReference type="PANTHER" id="PTHR43100:SF1">
    <property type="entry name" value="GLUTAMATE SYNTHASE [NADPH] SMALL CHAIN"/>
    <property type="match status" value="1"/>
</dbReference>
<dbReference type="PRINTS" id="PR00419">
    <property type="entry name" value="ADXRDTASE"/>
</dbReference>
<dbReference type="SUPFAM" id="SSF51971">
    <property type="entry name" value="Nucleotide-binding domain"/>
    <property type="match status" value="1"/>
</dbReference>